<comment type="caution">
    <text evidence="1">The sequence shown here is derived from an EMBL/GenBank/DDBJ whole genome shotgun (WGS) entry which is preliminary data.</text>
</comment>
<evidence type="ECO:0000313" key="1">
    <source>
        <dbReference type="EMBL" id="MXO55823.1"/>
    </source>
</evidence>
<dbReference type="Proteomes" id="UP000468943">
    <property type="component" value="Unassembled WGS sequence"/>
</dbReference>
<dbReference type="EMBL" id="WTYS01000001">
    <property type="protein sequence ID" value="MXO55823.1"/>
    <property type="molecule type" value="Genomic_DNA"/>
</dbReference>
<organism evidence="1 2">
    <name type="scientific">Pontixanthobacter gangjinensis</name>
    <dbReference type="NCBI Taxonomy" id="1028742"/>
    <lineage>
        <taxon>Bacteria</taxon>
        <taxon>Pseudomonadati</taxon>
        <taxon>Pseudomonadota</taxon>
        <taxon>Alphaproteobacteria</taxon>
        <taxon>Sphingomonadales</taxon>
        <taxon>Erythrobacteraceae</taxon>
        <taxon>Pontixanthobacter</taxon>
    </lineage>
</organism>
<protein>
    <submittedName>
        <fullName evidence="1">DNA-binding protein</fullName>
    </submittedName>
</protein>
<dbReference type="OrthoDB" id="9806994at2"/>
<keyword evidence="1" id="KW-0238">DNA-binding</keyword>
<reference evidence="1 2" key="1">
    <citation type="submission" date="2019-12" db="EMBL/GenBank/DDBJ databases">
        <title>Genomic-based taxomic classification of the family Erythrobacteraceae.</title>
        <authorList>
            <person name="Xu L."/>
        </authorList>
    </citation>
    <scope>NUCLEOTIDE SEQUENCE [LARGE SCALE GENOMIC DNA]</scope>
    <source>
        <strain evidence="1 2">JCM 17802</strain>
    </source>
</reference>
<keyword evidence="2" id="KW-1185">Reference proteome</keyword>
<accession>A0A6I4SJH4</accession>
<gene>
    <name evidence="1" type="ORF">GRI36_02905</name>
</gene>
<dbReference type="GO" id="GO:0003677">
    <property type="term" value="F:DNA binding"/>
    <property type="evidence" value="ECO:0007669"/>
    <property type="project" value="UniProtKB-KW"/>
</dbReference>
<evidence type="ECO:0000313" key="2">
    <source>
        <dbReference type="Proteomes" id="UP000468943"/>
    </source>
</evidence>
<proteinExistence type="predicted"/>
<name>A0A6I4SJH4_9SPHN</name>
<dbReference type="AlphaFoldDB" id="A0A6I4SJH4"/>
<sequence length="71" mass="7878">MDKVTIQVLPDGRVSRMNAATLLGKSSKTLAEWQRLGIGPKSFLVGGRRFYWLAELQSYASGQTPVRPLND</sequence>